<evidence type="ECO:0000313" key="7">
    <source>
        <dbReference type="Proteomes" id="UP000440513"/>
    </source>
</evidence>
<dbReference type="InterPro" id="IPR010280">
    <property type="entry name" value="U5_MeTrfase_fam"/>
</dbReference>
<feature type="binding site" evidence="4">
    <location>
        <position position="247"/>
    </location>
    <ligand>
        <name>S-adenosyl-L-methionine</name>
        <dbReference type="ChEBI" id="CHEBI:59789"/>
    </ligand>
</feature>
<feature type="binding site" evidence="4">
    <location>
        <position position="268"/>
    </location>
    <ligand>
        <name>S-adenosyl-L-methionine</name>
        <dbReference type="ChEBI" id="CHEBI:59789"/>
    </ligand>
</feature>
<dbReference type="Pfam" id="PF05958">
    <property type="entry name" value="tRNA_U5-meth_tr"/>
    <property type="match status" value="1"/>
</dbReference>
<dbReference type="EC" id="2.1.1.190" evidence="6"/>
<dbReference type="SUPFAM" id="SSF53335">
    <property type="entry name" value="S-adenosyl-L-methionine-dependent methyltransferases"/>
    <property type="match status" value="1"/>
</dbReference>
<evidence type="ECO:0000256" key="1">
    <source>
        <dbReference type="ARBA" id="ARBA00022603"/>
    </source>
</evidence>
<keyword evidence="7" id="KW-1185">Reference proteome</keyword>
<dbReference type="CDD" id="cd02440">
    <property type="entry name" value="AdoMet_MTases"/>
    <property type="match status" value="1"/>
</dbReference>
<organism evidence="6 7">
    <name type="scientific">Oliverpabstia intestinalis</name>
    <dbReference type="NCBI Taxonomy" id="2606633"/>
    <lineage>
        <taxon>Bacteria</taxon>
        <taxon>Bacillati</taxon>
        <taxon>Bacillota</taxon>
        <taxon>Clostridia</taxon>
        <taxon>Lachnospirales</taxon>
        <taxon>Lachnospiraceae</taxon>
        <taxon>Oliverpabstia</taxon>
    </lineage>
</organism>
<accession>A0A7X2TL46</accession>
<keyword evidence="1 4" id="KW-0489">Methyltransferase</keyword>
<dbReference type="Proteomes" id="UP000440513">
    <property type="component" value="Unassembled WGS sequence"/>
</dbReference>
<dbReference type="InterPro" id="IPR030390">
    <property type="entry name" value="MeTrfase_TrmA_AS"/>
</dbReference>
<evidence type="ECO:0000313" key="6">
    <source>
        <dbReference type="EMBL" id="MST66384.1"/>
    </source>
</evidence>
<keyword evidence="3 4" id="KW-0949">S-adenosyl-L-methionine</keyword>
<dbReference type="GO" id="GO:0070041">
    <property type="term" value="F:rRNA (uridine-C5-)-methyltransferase activity"/>
    <property type="evidence" value="ECO:0007669"/>
    <property type="project" value="TreeGrafter"/>
</dbReference>
<gene>
    <name evidence="6" type="primary">rlmD</name>
    <name evidence="6" type="ORF">FYJ57_06485</name>
</gene>
<evidence type="ECO:0000256" key="5">
    <source>
        <dbReference type="PROSITE-ProRule" id="PRU10015"/>
    </source>
</evidence>
<dbReference type="AlphaFoldDB" id="A0A7X2TL46"/>
<proteinExistence type="inferred from homology"/>
<evidence type="ECO:0000256" key="4">
    <source>
        <dbReference type="PROSITE-ProRule" id="PRU01024"/>
    </source>
</evidence>
<dbReference type="PANTHER" id="PTHR11061">
    <property type="entry name" value="RNA M5U METHYLTRANSFERASE"/>
    <property type="match status" value="1"/>
</dbReference>
<dbReference type="Gene3D" id="3.40.50.150">
    <property type="entry name" value="Vaccinia Virus protein VP39"/>
    <property type="match status" value="1"/>
</dbReference>
<dbReference type="EMBL" id="VUMS01000009">
    <property type="protein sequence ID" value="MST66384.1"/>
    <property type="molecule type" value="Genomic_DNA"/>
</dbReference>
<evidence type="ECO:0000256" key="3">
    <source>
        <dbReference type="ARBA" id="ARBA00022691"/>
    </source>
</evidence>
<feature type="binding site" evidence="4">
    <location>
        <position position="218"/>
    </location>
    <ligand>
        <name>S-adenosyl-L-methionine</name>
        <dbReference type="ChEBI" id="CHEBI:59789"/>
    </ligand>
</feature>
<keyword evidence="2 4" id="KW-0808">Transferase</keyword>
<dbReference type="PROSITE" id="PS01230">
    <property type="entry name" value="TRMA_1"/>
    <property type="match status" value="1"/>
</dbReference>
<comment type="caution">
    <text evidence="6">The sequence shown here is derived from an EMBL/GenBank/DDBJ whole genome shotgun (WGS) entry which is preliminary data.</text>
</comment>
<dbReference type="FunFam" id="3.40.50.150:FF:000009">
    <property type="entry name" value="23S rRNA (Uracil(1939)-C(5))-methyltransferase RlmD"/>
    <property type="match status" value="1"/>
</dbReference>
<dbReference type="Gene3D" id="2.40.50.1070">
    <property type="match status" value="1"/>
</dbReference>
<protein>
    <submittedName>
        <fullName evidence="6">23S rRNA (Uracil(1939)-C(5))-methyltransferase RlmD</fullName>
        <ecNumber evidence="6">2.1.1.190</ecNumber>
    </submittedName>
</protein>
<reference evidence="6 7" key="1">
    <citation type="submission" date="2019-08" db="EMBL/GenBank/DDBJ databases">
        <title>In-depth cultivation of the pig gut microbiome towards novel bacterial diversity and tailored functional studies.</title>
        <authorList>
            <person name="Wylensek D."/>
            <person name="Hitch T.C.A."/>
            <person name="Clavel T."/>
        </authorList>
    </citation>
    <scope>NUCLEOTIDE SEQUENCE [LARGE SCALE GENOMIC DNA]</scope>
    <source>
        <strain evidence="6 7">BSM-380-WT-5A</strain>
    </source>
</reference>
<feature type="active site" description="Nucleophile" evidence="4">
    <location>
        <position position="343"/>
    </location>
</feature>
<feature type="active site" evidence="5">
    <location>
        <position position="343"/>
    </location>
</feature>
<dbReference type="PANTHER" id="PTHR11061:SF30">
    <property type="entry name" value="TRNA (URACIL(54)-C(5))-METHYLTRANSFERASE"/>
    <property type="match status" value="1"/>
</dbReference>
<evidence type="ECO:0000256" key="2">
    <source>
        <dbReference type="ARBA" id="ARBA00022679"/>
    </source>
</evidence>
<sequence length="388" mass="44178">MKMKTEEKVKCPYEKKCGGCKYQGIPYEKQLKEKEKKVRKLLKDYGKPEPILGMEDPYYYRNKVHATYKHMRNGDIAVGRYEESSHRLVPIESCQIEDQKADEVIQTIRKLAKSFKIKIFNEDSGYGLLRHVLIRTGRKTGEMLVVLVVVSPVFPSKNNFVKALRKEHPEITSIVLNINDKKTSMILGERNIVLYGKGYIQDELCDYTFRISPHSFYQVNPVQTERLYKKAIRLADLKGKEKVLDAYCGIGTIGMIASKQAKEVTGVELNRDAVRDAIGNAKGNGVKNIRFYQADAGAFMVSMAEQGEKMDVVFMDPPRAGSDEAFLQSVIKLAPKKVVYISCNPETLARDLGYLTKKKYKVTKICPVDMFPFTDHCEVITCLQRVES</sequence>
<dbReference type="InterPro" id="IPR029063">
    <property type="entry name" value="SAM-dependent_MTases_sf"/>
</dbReference>
<dbReference type="FunFam" id="2.40.50.1070:FF:000003">
    <property type="entry name" value="23S rRNA (Uracil-5-)-methyltransferase RumA"/>
    <property type="match status" value="1"/>
</dbReference>
<name>A0A7X2TL46_9FIRM</name>
<dbReference type="GO" id="GO:0070475">
    <property type="term" value="P:rRNA base methylation"/>
    <property type="evidence" value="ECO:0007669"/>
    <property type="project" value="TreeGrafter"/>
</dbReference>
<dbReference type="PROSITE" id="PS51687">
    <property type="entry name" value="SAM_MT_RNA_M5U"/>
    <property type="match status" value="1"/>
</dbReference>
<comment type="similarity">
    <text evidence="4">Belongs to the class I-like SAM-binding methyltransferase superfamily. RNA M5U methyltransferase family.</text>
</comment>
<feature type="binding site" evidence="4">
    <location>
        <position position="316"/>
    </location>
    <ligand>
        <name>S-adenosyl-L-methionine</name>
        <dbReference type="ChEBI" id="CHEBI:59789"/>
    </ligand>
</feature>
<dbReference type="NCBIfam" id="TIGR00479">
    <property type="entry name" value="rumA"/>
    <property type="match status" value="1"/>
</dbReference>